<name>A0A5B7J5T0_PORTR</name>
<organism evidence="2 3">
    <name type="scientific">Portunus trituberculatus</name>
    <name type="common">Swimming crab</name>
    <name type="synonym">Neptunus trituberculatus</name>
    <dbReference type="NCBI Taxonomy" id="210409"/>
    <lineage>
        <taxon>Eukaryota</taxon>
        <taxon>Metazoa</taxon>
        <taxon>Ecdysozoa</taxon>
        <taxon>Arthropoda</taxon>
        <taxon>Crustacea</taxon>
        <taxon>Multicrustacea</taxon>
        <taxon>Malacostraca</taxon>
        <taxon>Eumalacostraca</taxon>
        <taxon>Eucarida</taxon>
        <taxon>Decapoda</taxon>
        <taxon>Pleocyemata</taxon>
        <taxon>Brachyura</taxon>
        <taxon>Eubrachyura</taxon>
        <taxon>Portunoidea</taxon>
        <taxon>Portunidae</taxon>
        <taxon>Portuninae</taxon>
        <taxon>Portunus</taxon>
    </lineage>
</organism>
<feature type="region of interest" description="Disordered" evidence="1">
    <location>
        <begin position="22"/>
        <end position="48"/>
    </location>
</feature>
<keyword evidence="3" id="KW-1185">Reference proteome</keyword>
<evidence type="ECO:0000256" key="1">
    <source>
        <dbReference type="SAM" id="MobiDB-lite"/>
    </source>
</evidence>
<protein>
    <submittedName>
        <fullName evidence="2">Uncharacterized protein</fullName>
    </submittedName>
</protein>
<gene>
    <name evidence="2" type="ORF">E2C01_084815</name>
</gene>
<dbReference type="EMBL" id="VSRR010082385">
    <property type="protein sequence ID" value="MPC89853.1"/>
    <property type="molecule type" value="Genomic_DNA"/>
</dbReference>
<reference evidence="2 3" key="1">
    <citation type="submission" date="2019-05" db="EMBL/GenBank/DDBJ databases">
        <title>Another draft genome of Portunus trituberculatus and its Hox gene families provides insights of decapod evolution.</title>
        <authorList>
            <person name="Jeong J.-H."/>
            <person name="Song I."/>
            <person name="Kim S."/>
            <person name="Choi T."/>
            <person name="Kim D."/>
            <person name="Ryu S."/>
            <person name="Kim W."/>
        </authorList>
    </citation>
    <scope>NUCLEOTIDE SEQUENCE [LARGE SCALE GENOMIC DNA]</scope>
    <source>
        <tissue evidence="2">Muscle</tissue>
    </source>
</reference>
<sequence>MEVVVVQVVVVVVVGKGLTINPGRNSGAARGSEGFQEEEEEEAPGRRWSHAAKIISGPCVVPRRPPPCRCRQGVATEPA</sequence>
<proteinExistence type="predicted"/>
<dbReference type="AlphaFoldDB" id="A0A5B7J5T0"/>
<accession>A0A5B7J5T0</accession>
<evidence type="ECO:0000313" key="3">
    <source>
        <dbReference type="Proteomes" id="UP000324222"/>
    </source>
</evidence>
<dbReference type="Proteomes" id="UP000324222">
    <property type="component" value="Unassembled WGS sequence"/>
</dbReference>
<evidence type="ECO:0000313" key="2">
    <source>
        <dbReference type="EMBL" id="MPC89853.1"/>
    </source>
</evidence>
<comment type="caution">
    <text evidence="2">The sequence shown here is derived from an EMBL/GenBank/DDBJ whole genome shotgun (WGS) entry which is preliminary data.</text>
</comment>